<organism evidence="1 2">
    <name type="scientific">Iodobacter fluviatilis</name>
    <dbReference type="NCBI Taxonomy" id="537"/>
    <lineage>
        <taxon>Bacteria</taxon>
        <taxon>Pseudomonadati</taxon>
        <taxon>Pseudomonadota</taxon>
        <taxon>Betaproteobacteria</taxon>
        <taxon>Neisseriales</taxon>
        <taxon>Chitinibacteraceae</taxon>
        <taxon>Iodobacter</taxon>
    </lineage>
</organism>
<reference evidence="1 2" key="1">
    <citation type="submission" date="2018-01" db="EMBL/GenBank/DDBJ databases">
        <title>Genome sequence of Iodobacter sp. strain PCH194 isolated from Indian Trans-Himalaya.</title>
        <authorList>
            <person name="Kumar V."/>
            <person name="Thakur V."/>
            <person name="Kumar S."/>
            <person name="Singh D."/>
        </authorList>
    </citation>
    <scope>NUCLEOTIDE SEQUENCE [LARGE SCALE GENOMIC DNA]</scope>
    <source>
        <strain evidence="1 2">PCH194</strain>
    </source>
</reference>
<dbReference type="RefSeq" id="WP_130106893.1">
    <property type="nucleotide sequence ID" value="NZ_CP025781.1"/>
</dbReference>
<gene>
    <name evidence="1" type="ORF">C1H71_13000</name>
</gene>
<evidence type="ECO:0000313" key="2">
    <source>
        <dbReference type="Proteomes" id="UP000515917"/>
    </source>
</evidence>
<name>A0A7G3GBB8_9NEIS</name>
<dbReference type="Proteomes" id="UP000515917">
    <property type="component" value="Chromosome"/>
</dbReference>
<evidence type="ECO:0000313" key="1">
    <source>
        <dbReference type="EMBL" id="QBC44353.1"/>
    </source>
</evidence>
<dbReference type="AlphaFoldDB" id="A0A7G3GBB8"/>
<proteinExistence type="predicted"/>
<dbReference type="KEGG" id="ifl:C1H71_13000"/>
<accession>A0A7G3GBB8</accession>
<sequence length="63" mass="6689">MTGGKAAQCSEKRAFYYGDFGESASTLVISDELLAFTGVAAVGCLHQVFIAGGKKSKELIMFH</sequence>
<keyword evidence="2" id="KW-1185">Reference proteome</keyword>
<dbReference type="EMBL" id="CP025781">
    <property type="protein sequence ID" value="QBC44353.1"/>
    <property type="molecule type" value="Genomic_DNA"/>
</dbReference>
<protein>
    <submittedName>
        <fullName evidence="1">Uncharacterized protein</fullName>
    </submittedName>
</protein>